<dbReference type="Pfam" id="PF00034">
    <property type="entry name" value="Cytochrom_C"/>
    <property type="match status" value="1"/>
</dbReference>
<keyword evidence="3 6" id="KW-0479">Metal-binding</keyword>
<dbReference type="PROSITE" id="PS51007">
    <property type="entry name" value="CYTC"/>
    <property type="match status" value="1"/>
</dbReference>
<keyword evidence="2 6" id="KW-0349">Heme</keyword>
<keyword evidence="7" id="KW-0732">Signal</keyword>
<feature type="binding site" description="covalent" evidence="6">
    <location>
        <position position="30"/>
    </location>
    <ligand>
        <name>heme c</name>
        <dbReference type="ChEBI" id="CHEBI:61717"/>
    </ligand>
</feature>
<reference evidence="9 10" key="1">
    <citation type="submission" date="2018-05" db="EMBL/GenBank/DDBJ databases">
        <title>Genomic Encyclopedia of Type Strains, Phase IV (KMG-IV): sequencing the most valuable type-strain genomes for metagenomic binning, comparative biology and taxonomic classification.</title>
        <authorList>
            <person name="Goeker M."/>
        </authorList>
    </citation>
    <scope>NUCLEOTIDE SEQUENCE [LARGE SCALE GENOMIC DNA]</scope>
    <source>
        <strain evidence="9 10">DSM 26006</strain>
    </source>
</reference>
<dbReference type="GO" id="GO:0005506">
    <property type="term" value="F:iron ion binding"/>
    <property type="evidence" value="ECO:0007669"/>
    <property type="project" value="InterPro"/>
</dbReference>
<evidence type="ECO:0000256" key="7">
    <source>
        <dbReference type="SAM" id="SignalP"/>
    </source>
</evidence>
<evidence type="ECO:0000256" key="1">
    <source>
        <dbReference type="ARBA" id="ARBA00022448"/>
    </source>
</evidence>
<evidence type="ECO:0000256" key="3">
    <source>
        <dbReference type="ARBA" id="ARBA00022723"/>
    </source>
</evidence>
<dbReference type="EMBL" id="QGUB01000001">
    <property type="protein sequence ID" value="PWW48853.1"/>
    <property type="molecule type" value="Genomic_DNA"/>
</dbReference>
<feature type="binding site" description="covalent" evidence="6">
    <location>
        <position position="34"/>
    </location>
    <ligand>
        <name>heme c</name>
        <dbReference type="ChEBI" id="CHEBI:61717"/>
    </ligand>
</feature>
<dbReference type="InterPro" id="IPR002324">
    <property type="entry name" value="Cyt_c_ID"/>
</dbReference>
<comment type="caution">
    <text evidence="9">The sequence shown here is derived from an EMBL/GenBank/DDBJ whole genome shotgun (WGS) entry which is preliminary data.</text>
</comment>
<dbReference type="InterPro" id="IPR036909">
    <property type="entry name" value="Cyt_c-like_dom_sf"/>
</dbReference>
<keyword evidence="5 6" id="KW-0408">Iron</keyword>
<dbReference type="RefSeq" id="WP_019375431.1">
    <property type="nucleotide sequence ID" value="NZ_ALEE01000831.1"/>
</dbReference>
<dbReference type="OrthoDB" id="9814063at2"/>
<name>A0A317RG95_9BURK</name>
<organism evidence="9 10">
    <name type="scientific">Melaminivora alkalimesophila</name>
    <dbReference type="NCBI Taxonomy" id="1165852"/>
    <lineage>
        <taxon>Bacteria</taxon>
        <taxon>Pseudomonadati</taxon>
        <taxon>Pseudomonadota</taxon>
        <taxon>Betaproteobacteria</taxon>
        <taxon>Burkholderiales</taxon>
        <taxon>Comamonadaceae</taxon>
        <taxon>Melaminivora</taxon>
    </lineage>
</organism>
<dbReference type="SUPFAM" id="SSF46626">
    <property type="entry name" value="Cytochrome c"/>
    <property type="match status" value="1"/>
</dbReference>
<evidence type="ECO:0000256" key="5">
    <source>
        <dbReference type="ARBA" id="ARBA00023004"/>
    </source>
</evidence>
<keyword evidence="4" id="KW-0249">Electron transport</keyword>
<protein>
    <submittedName>
        <fullName evidence="9">Cytochrome c</fullName>
    </submittedName>
</protein>
<evidence type="ECO:0000256" key="4">
    <source>
        <dbReference type="ARBA" id="ARBA00022982"/>
    </source>
</evidence>
<gene>
    <name evidence="9" type="ORF">DFR36_101362</name>
</gene>
<sequence>MKRTLITLAMSLSVAAPAFADQALATSKNCMACHAVDKKLVGPAYKDVAAKYAGQAGAADKLAEHIMKGSSGIWGPVPMPANPQVKPDEAKKLADWVLSLK</sequence>
<keyword evidence="1" id="KW-0813">Transport</keyword>
<comment type="PTM">
    <text evidence="6">Binds 1 heme c group covalently per subunit.</text>
</comment>
<accession>A0A317RG95</accession>
<dbReference type="Proteomes" id="UP000246483">
    <property type="component" value="Unassembled WGS sequence"/>
</dbReference>
<evidence type="ECO:0000313" key="10">
    <source>
        <dbReference type="Proteomes" id="UP000246483"/>
    </source>
</evidence>
<dbReference type="AlphaFoldDB" id="A0A317RG95"/>
<evidence type="ECO:0000256" key="2">
    <source>
        <dbReference type="ARBA" id="ARBA00022617"/>
    </source>
</evidence>
<dbReference type="Gene3D" id="1.10.760.10">
    <property type="entry name" value="Cytochrome c-like domain"/>
    <property type="match status" value="1"/>
</dbReference>
<keyword evidence="10" id="KW-1185">Reference proteome</keyword>
<evidence type="ECO:0000256" key="6">
    <source>
        <dbReference type="PIRSR" id="PIRSR602324-1"/>
    </source>
</evidence>
<feature type="signal peptide" evidence="7">
    <location>
        <begin position="1"/>
        <end position="20"/>
    </location>
</feature>
<feature type="binding site" description="covalent" evidence="6">
    <location>
        <position position="79"/>
    </location>
    <ligand>
        <name>heme c</name>
        <dbReference type="ChEBI" id="CHEBI:61717"/>
    </ligand>
</feature>
<evidence type="ECO:0000259" key="8">
    <source>
        <dbReference type="PROSITE" id="PS51007"/>
    </source>
</evidence>
<feature type="chain" id="PRO_5016278483" evidence="7">
    <location>
        <begin position="21"/>
        <end position="101"/>
    </location>
</feature>
<dbReference type="PRINTS" id="PR00606">
    <property type="entry name" value="CYTCHROMECID"/>
</dbReference>
<evidence type="ECO:0000313" key="9">
    <source>
        <dbReference type="EMBL" id="PWW48853.1"/>
    </source>
</evidence>
<dbReference type="GO" id="GO:0020037">
    <property type="term" value="F:heme binding"/>
    <property type="evidence" value="ECO:0007669"/>
    <property type="project" value="InterPro"/>
</dbReference>
<dbReference type="InterPro" id="IPR009056">
    <property type="entry name" value="Cyt_c-like_dom"/>
</dbReference>
<feature type="domain" description="Cytochrome c" evidence="8">
    <location>
        <begin position="10"/>
        <end position="101"/>
    </location>
</feature>
<proteinExistence type="predicted"/>
<dbReference type="GO" id="GO:0009055">
    <property type="term" value="F:electron transfer activity"/>
    <property type="evidence" value="ECO:0007669"/>
    <property type="project" value="InterPro"/>
</dbReference>